<feature type="region of interest" description="Disordered" evidence="3">
    <location>
        <begin position="669"/>
        <end position="717"/>
    </location>
</feature>
<comment type="subcellular location">
    <subcellularLocation>
        <location evidence="2">Cytoplasm</location>
        <location evidence="2">Cytoskeleton</location>
    </subcellularLocation>
</comment>
<organism evidence="4 5">
    <name type="scientific">Rehmannia glutinosa</name>
    <name type="common">Chinese foxglove</name>
    <dbReference type="NCBI Taxonomy" id="99300"/>
    <lineage>
        <taxon>Eukaryota</taxon>
        <taxon>Viridiplantae</taxon>
        <taxon>Streptophyta</taxon>
        <taxon>Embryophyta</taxon>
        <taxon>Tracheophyta</taxon>
        <taxon>Spermatophyta</taxon>
        <taxon>Magnoliopsida</taxon>
        <taxon>eudicotyledons</taxon>
        <taxon>Gunneridae</taxon>
        <taxon>Pentapetalae</taxon>
        <taxon>asterids</taxon>
        <taxon>lamiids</taxon>
        <taxon>Lamiales</taxon>
        <taxon>Orobanchaceae</taxon>
        <taxon>Rehmannieae</taxon>
        <taxon>Rehmannia</taxon>
    </lineage>
</organism>
<evidence type="ECO:0000256" key="3">
    <source>
        <dbReference type="SAM" id="MobiDB-lite"/>
    </source>
</evidence>
<feature type="compositionally biased region" description="Polar residues" evidence="3">
    <location>
        <begin position="789"/>
        <end position="800"/>
    </location>
</feature>
<dbReference type="InterPro" id="IPR028288">
    <property type="entry name" value="SCAR/WAVE_fam"/>
</dbReference>
<keyword evidence="5" id="KW-1185">Reference proteome</keyword>
<dbReference type="PANTHER" id="PTHR12902:SF33">
    <property type="entry name" value="PROTEIN SCAR3"/>
    <property type="match status" value="1"/>
</dbReference>
<comment type="similarity">
    <text evidence="1 2">Belongs to the SCAR/WAVE family.</text>
</comment>
<feature type="region of interest" description="Disordered" evidence="3">
    <location>
        <begin position="512"/>
        <end position="559"/>
    </location>
</feature>
<dbReference type="Proteomes" id="UP001318860">
    <property type="component" value="Unassembled WGS sequence"/>
</dbReference>
<feature type="region of interest" description="Disordered" evidence="3">
    <location>
        <begin position="788"/>
        <end position="809"/>
    </location>
</feature>
<accession>A0ABR0UNM8</accession>
<feature type="compositionally biased region" description="Basic and acidic residues" evidence="3">
    <location>
        <begin position="604"/>
        <end position="627"/>
    </location>
</feature>
<feature type="region of interest" description="Disordered" evidence="3">
    <location>
        <begin position="297"/>
        <end position="357"/>
    </location>
</feature>
<evidence type="ECO:0000313" key="4">
    <source>
        <dbReference type="EMBL" id="KAK6124295.1"/>
    </source>
</evidence>
<reference evidence="4 5" key="1">
    <citation type="journal article" date="2021" name="Comput. Struct. Biotechnol. J.">
        <title>De novo genome assembly of the potent medicinal plant Rehmannia glutinosa using nanopore technology.</title>
        <authorList>
            <person name="Ma L."/>
            <person name="Dong C."/>
            <person name="Song C."/>
            <person name="Wang X."/>
            <person name="Zheng X."/>
            <person name="Niu Y."/>
            <person name="Chen S."/>
            <person name="Feng W."/>
        </authorList>
    </citation>
    <scope>NUCLEOTIDE SEQUENCE [LARGE SCALE GENOMIC DNA]</scope>
    <source>
        <strain evidence="4">DH-2019</strain>
    </source>
</reference>
<dbReference type="Gene3D" id="6.10.280.150">
    <property type="match status" value="1"/>
</dbReference>
<name>A0ABR0UNM8_REHGL</name>
<feature type="region of interest" description="Disordered" evidence="3">
    <location>
        <begin position="593"/>
        <end position="627"/>
    </location>
</feature>
<dbReference type="Gene3D" id="1.20.5.340">
    <property type="match status" value="1"/>
</dbReference>
<keyword evidence="2" id="KW-0009">Actin-binding</keyword>
<keyword evidence="2" id="KW-0963">Cytoplasm</keyword>
<evidence type="ECO:0000313" key="5">
    <source>
        <dbReference type="Proteomes" id="UP001318860"/>
    </source>
</evidence>
<sequence>MPLVRVEVRNEYGLGAPEMYREANKEEPKEILEGVAVAGLVGVLRQLGDLADSVSAEVSKIWKGNFDPFSICCIYGVLVNLCQTVMVTKDGVYLKPHAGHLPEMGIKHGQQQPACLTEVFHGLQEEVMITSSRSHKLVSRVKRIEAALSPLEKAVLAQRSHLHFAYTAGSNWHAPIRCEQNHFLYSDLPQFILDSYEDSRDPPRLHLLDRFDPGGPGSCLKRYSDPSFFKRASEASGEASTAKVFKDQKGHNIKLIICYPTNPVLKLEQKRRSWRKNGEVSRGASFSYQSGRMQFTQFNGGDYTSPSQPISTYNATPRSDFSEQSNLDLRNGSRYSKDDFSPSYSVQPKEQESRDFISSPVKRHDCDYLDYNFLGGKVADACEDIQINITQERGGCSSYYVTSDEKTAIPEPTMQEDDMESFSRKLDLETQGDNAVTFDDQALPIFESGDIHLDDFESEVDHFMDALNTIEPVSETDIDCTRNQDIDNYSKSEDKAAEDKLPELMKHNLECQTSNSESNVSANSSLINSGFEHNPRDDIDDRRSNPESQKYSPESSNVNSATFWTNGGLLGLQPSKPPDCSVFNYLPQDSLSNKDGKIVSSSHNLEKDPTKPDRIEGYKNIKDGLDKDSSTCQEYQEVGYHLGSHFGKYLLLIWTSNLENKLVPEASFTQNNVGSDSDDDTFYRSSPSLSDDCQSHQSESNSEQWEKNRESPSSKEPLLYDSLQRISLTESVSTVSGNGTTGHGDIHENSRLRFPFLENSMQNSQFRRSFDRHSLDTLNHSFREELRNDTNSNDLATTSEHPPLPPVQWRGMKPHLDDTEDKCDVISKGSNYAFDLNHSASTISQQPKPAPLADDQILETTNEQKSKKFGSLNSIGRREANHGKNMDEKEDFLHQIRTKSFNLRPTVQAKPTVPSGGPSNVQVSAILEKANAIRQAVGSDDGDEDGDWSDT</sequence>
<feature type="compositionally biased region" description="Polar residues" evidence="3">
    <location>
        <begin position="683"/>
        <end position="703"/>
    </location>
</feature>
<keyword evidence="2" id="KW-0206">Cytoskeleton</keyword>
<feature type="compositionally biased region" description="Polar residues" evidence="3">
    <location>
        <begin position="546"/>
        <end position="559"/>
    </location>
</feature>
<comment type="function">
    <text evidence="2">Involved in regulation of actin and microtubule organization. Part of a WAVE complex that activates the Arp2/3 complex.</text>
</comment>
<feature type="compositionally biased region" description="Polar residues" evidence="3">
    <location>
        <begin position="297"/>
        <end position="328"/>
    </location>
</feature>
<feature type="compositionally biased region" description="Basic and acidic residues" evidence="3">
    <location>
        <begin position="533"/>
        <end position="545"/>
    </location>
</feature>
<gene>
    <name evidence="4" type="ORF">DH2020_041952</name>
</gene>
<comment type="caution">
    <text evidence="4">The sequence shown here is derived from an EMBL/GenBank/DDBJ whole genome shotgun (WGS) entry which is preliminary data.</text>
</comment>
<protein>
    <recommendedName>
        <fullName evidence="2">Protein SCAR</fullName>
    </recommendedName>
    <alternativeName>
        <fullName evidence="2">Protein WAVE</fullName>
    </alternativeName>
</protein>
<evidence type="ECO:0000256" key="2">
    <source>
        <dbReference type="RuleBase" id="RU367034"/>
    </source>
</evidence>
<feature type="compositionally biased region" description="Basic and acidic residues" evidence="3">
    <location>
        <begin position="704"/>
        <end position="713"/>
    </location>
</feature>
<feature type="compositionally biased region" description="Low complexity" evidence="3">
    <location>
        <begin position="514"/>
        <end position="525"/>
    </location>
</feature>
<proteinExistence type="inferred from homology"/>
<dbReference type="PANTHER" id="PTHR12902">
    <property type="entry name" value="WASP-1"/>
    <property type="match status" value="1"/>
</dbReference>
<evidence type="ECO:0000256" key="1">
    <source>
        <dbReference type="ARBA" id="ARBA00006993"/>
    </source>
</evidence>
<dbReference type="EMBL" id="JABTTQ020002410">
    <property type="protein sequence ID" value="KAK6124295.1"/>
    <property type="molecule type" value="Genomic_DNA"/>
</dbReference>